<dbReference type="PANTHER" id="PTHR14305">
    <property type="entry name" value="E3 UBIQUITIN-PROTEIN LIGASE CCNB1IP1"/>
    <property type="match status" value="1"/>
</dbReference>
<dbReference type="PANTHER" id="PTHR14305:SF0">
    <property type="entry name" value="E3 UBIQUITIN-PROTEIN LIGASE CCNB1IP1"/>
    <property type="match status" value="1"/>
</dbReference>
<dbReference type="EMBL" id="JH795855">
    <property type="protein sequence ID" value="EJU06254.1"/>
    <property type="molecule type" value="Genomic_DNA"/>
</dbReference>
<evidence type="ECO:0000313" key="1">
    <source>
        <dbReference type="EMBL" id="EJU06254.1"/>
    </source>
</evidence>
<dbReference type="OMA" id="HFRPFFV"/>
<dbReference type="HOGENOM" id="CLU_049340_3_1_1"/>
<dbReference type="GO" id="GO:0061630">
    <property type="term" value="F:ubiquitin protein ligase activity"/>
    <property type="evidence" value="ECO:0007669"/>
    <property type="project" value="InterPro"/>
</dbReference>
<evidence type="ECO:0000313" key="2">
    <source>
        <dbReference type="Proteomes" id="UP000030653"/>
    </source>
</evidence>
<dbReference type="InterPro" id="IPR042448">
    <property type="entry name" value="CCNB1IP1"/>
</dbReference>
<evidence type="ECO:0008006" key="3">
    <source>
        <dbReference type="Google" id="ProtNLM"/>
    </source>
</evidence>
<name>M5GBD2_DACPD</name>
<dbReference type="GeneID" id="63689453"/>
<dbReference type="STRING" id="1858805.M5GBD2"/>
<organism evidence="1 2">
    <name type="scientific">Dacryopinax primogenitus (strain DJM 731)</name>
    <name type="common">Brown rot fungus</name>
    <dbReference type="NCBI Taxonomy" id="1858805"/>
    <lineage>
        <taxon>Eukaryota</taxon>
        <taxon>Fungi</taxon>
        <taxon>Dikarya</taxon>
        <taxon>Basidiomycota</taxon>
        <taxon>Agaricomycotina</taxon>
        <taxon>Dacrymycetes</taxon>
        <taxon>Dacrymycetales</taxon>
        <taxon>Dacrymycetaceae</taxon>
        <taxon>Dacryopinax</taxon>
    </lineage>
</organism>
<gene>
    <name evidence="1" type="ORF">DACRYDRAFT_34944</name>
</gene>
<dbReference type="AlphaFoldDB" id="M5GBD2"/>
<dbReference type="RefSeq" id="XP_040633148.1">
    <property type="nucleotide sequence ID" value="XM_040774391.1"/>
</dbReference>
<protein>
    <recommendedName>
        <fullName evidence="3">RING-type domain-containing protein</fullName>
    </recommendedName>
</protein>
<accession>M5GBD2</accession>
<reference evidence="1 2" key="1">
    <citation type="journal article" date="2012" name="Science">
        <title>The Paleozoic origin of enzymatic lignin decomposition reconstructed from 31 fungal genomes.</title>
        <authorList>
            <person name="Floudas D."/>
            <person name="Binder M."/>
            <person name="Riley R."/>
            <person name="Barry K."/>
            <person name="Blanchette R.A."/>
            <person name="Henrissat B."/>
            <person name="Martinez A.T."/>
            <person name="Otillar R."/>
            <person name="Spatafora J.W."/>
            <person name="Yadav J.S."/>
            <person name="Aerts A."/>
            <person name="Benoit I."/>
            <person name="Boyd A."/>
            <person name="Carlson A."/>
            <person name="Copeland A."/>
            <person name="Coutinho P.M."/>
            <person name="de Vries R.P."/>
            <person name="Ferreira P."/>
            <person name="Findley K."/>
            <person name="Foster B."/>
            <person name="Gaskell J."/>
            <person name="Glotzer D."/>
            <person name="Gorecki P."/>
            <person name="Heitman J."/>
            <person name="Hesse C."/>
            <person name="Hori C."/>
            <person name="Igarashi K."/>
            <person name="Jurgens J.A."/>
            <person name="Kallen N."/>
            <person name="Kersten P."/>
            <person name="Kohler A."/>
            <person name="Kuees U."/>
            <person name="Kumar T.K.A."/>
            <person name="Kuo A."/>
            <person name="LaButti K."/>
            <person name="Larrondo L.F."/>
            <person name="Lindquist E."/>
            <person name="Ling A."/>
            <person name="Lombard V."/>
            <person name="Lucas S."/>
            <person name="Lundell T."/>
            <person name="Martin R."/>
            <person name="McLaughlin D.J."/>
            <person name="Morgenstern I."/>
            <person name="Morin E."/>
            <person name="Murat C."/>
            <person name="Nagy L.G."/>
            <person name="Nolan M."/>
            <person name="Ohm R.A."/>
            <person name="Patyshakuliyeva A."/>
            <person name="Rokas A."/>
            <person name="Ruiz-Duenas F.J."/>
            <person name="Sabat G."/>
            <person name="Salamov A."/>
            <person name="Samejima M."/>
            <person name="Schmutz J."/>
            <person name="Slot J.C."/>
            <person name="St John F."/>
            <person name="Stenlid J."/>
            <person name="Sun H."/>
            <person name="Sun S."/>
            <person name="Syed K."/>
            <person name="Tsang A."/>
            <person name="Wiebenga A."/>
            <person name="Young D."/>
            <person name="Pisabarro A."/>
            <person name="Eastwood D.C."/>
            <person name="Martin F."/>
            <person name="Cullen D."/>
            <person name="Grigoriev I.V."/>
            <person name="Hibbett D.S."/>
        </authorList>
    </citation>
    <scope>NUCLEOTIDE SEQUENCE [LARGE SCALE GENOMIC DNA]</scope>
    <source>
        <strain evidence="1 2">DJM-731 SS1</strain>
    </source>
</reference>
<feature type="non-terminal residue" evidence="1">
    <location>
        <position position="1"/>
    </location>
</feature>
<dbReference type="GO" id="GO:0007131">
    <property type="term" value="P:reciprocal meiotic recombination"/>
    <property type="evidence" value="ECO:0007669"/>
    <property type="project" value="InterPro"/>
</dbReference>
<dbReference type="GO" id="GO:0000795">
    <property type="term" value="C:synaptonemal complex"/>
    <property type="evidence" value="ECO:0007669"/>
    <property type="project" value="InterPro"/>
</dbReference>
<dbReference type="Proteomes" id="UP000030653">
    <property type="component" value="Unassembled WGS sequence"/>
</dbReference>
<keyword evidence="2" id="KW-1185">Reference proteome</keyword>
<proteinExistence type="predicted"/>
<dbReference type="OrthoDB" id="441210at2759"/>
<sequence>MDTDFKCNSFKCRKPLPCDAEAKAIVTTCSRTDAVSCANELFRASQMCPACETSLTEPCACPQCSYQFPLKIIMCSLRPNNDYKTASQSVPNGSRSSDLTLLRAISFWNYQVSQENSYQQAMFKNANESLAQMQKHLDNVIREANGQIGLMQDKVSGLGRELDMERRRVFDLQEVSRERDKDYQKLK</sequence>